<feature type="compositionally biased region" description="Polar residues" evidence="1">
    <location>
        <begin position="7"/>
        <end position="22"/>
    </location>
</feature>
<dbReference type="GO" id="GO:0003779">
    <property type="term" value="F:actin binding"/>
    <property type="evidence" value="ECO:0007669"/>
    <property type="project" value="TreeGrafter"/>
</dbReference>
<dbReference type="InterPro" id="IPR007110">
    <property type="entry name" value="Ig-like_dom"/>
</dbReference>
<dbReference type="Proteomes" id="UP000728185">
    <property type="component" value="Unassembled WGS sequence"/>
</dbReference>
<keyword evidence="5" id="KW-1185">Reference proteome</keyword>
<dbReference type="SUPFAM" id="SSF48726">
    <property type="entry name" value="Immunoglobulin"/>
    <property type="match status" value="2"/>
</dbReference>
<dbReference type="InterPro" id="IPR041282">
    <property type="entry name" value="FYVE_2"/>
</dbReference>
<dbReference type="PROSITE" id="PS50835">
    <property type="entry name" value="IG_LIKE"/>
    <property type="match status" value="1"/>
</dbReference>
<sequence length="849" mass="94847">MCAPESQIDSQYAPQPQPLTVGNRSASAARLANRVRQASNSLQPNGSRQPTGSKASITKSGSLGDMFNKVDLSFLSEEERAKVLGVVQRDLAVRATEKERLKRCRSSILRHDRELAEKSQTTLAESTNCLLCGQKFIVLFQPRKVCENCSRPVCRRCSEPIPDTDGVLCKLCVKETGYRAMKCNWFYDTVINKFREFGSTAVAKNIFGDKYKHIQNMAEEELATVLSRHGTIGSDNREFVVNDQKVAPQTIEHAKDAQLVQLRTKLQTLMQNTAKEYKHLEESTNLTEHQKNWQFGRISMEFRKEAATQMRAFCRAAYIATEKNQLSTLAVSCQPLSQMVSPVMQENDDALSITSDDDDLDSVAYAEKEGIEDRLAQVLLNKGDSIQPQNLNNNVSSSARTISESPTVIPVAQEHVVVTEGSPTRLEMKVDFDENSEFSWLRENAQGNRVPVKFDFHAEHVITGSVDPTGRENFVLSNSGHYSEESRQALIKTNQELLASGAPRGVIIQHQLIIWAAKLDDAGRYFAIVRSPAESGVAAMQETEFRLEVERAPRWPIHPLHPPEFIQPLSLRNARTDGGAECIELSCTVASNPTPRCLFYKNNSPVPVVILPLLNSEQDKSEITLSSFSRKYTVISCPSKQKVASVSVGYLRELVLRISNPVNEDVASYTCRAWNYNGRTETSVKVSASDLSGRSRLRSADSQPSMLSERVMQTQTAVLNSAKKVEDTATTIFDVAEQSMGLYSRVLELERRFYTHSCSSTATPNLVPIRSSSRGITRPFRMCLGYKPKIKTPPSLTKQTNVCDELRSDLNELVEDVFINEERVGSCMWISDGKWGPRMVTVSIVFQLS</sequence>
<evidence type="ECO:0000259" key="3">
    <source>
        <dbReference type="PROSITE" id="PS50916"/>
    </source>
</evidence>
<evidence type="ECO:0000259" key="2">
    <source>
        <dbReference type="PROSITE" id="PS50835"/>
    </source>
</evidence>
<dbReference type="InterPro" id="IPR003599">
    <property type="entry name" value="Ig_sub"/>
</dbReference>
<feature type="compositionally biased region" description="Low complexity" evidence="1">
    <location>
        <begin position="23"/>
        <end position="36"/>
    </location>
</feature>
<reference evidence="4" key="1">
    <citation type="submission" date="2019-05" db="EMBL/GenBank/DDBJ databases">
        <title>Annotation for the trematode Fasciolopsis buski.</title>
        <authorList>
            <person name="Choi Y.-J."/>
        </authorList>
    </citation>
    <scope>NUCLEOTIDE SEQUENCE</scope>
    <source>
        <strain evidence="4">HT</strain>
        <tissue evidence="4">Whole worm</tissue>
    </source>
</reference>
<dbReference type="PROSITE" id="PS50916">
    <property type="entry name" value="RABBD"/>
    <property type="match status" value="1"/>
</dbReference>
<dbReference type="GO" id="GO:0030864">
    <property type="term" value="C:cortical actin cytoskeleton"/>
    <property type="evidence" value="ECO:0007669"/>
    <property type="project" value="TreeGrafter"/>
</dbReference>
<dbReference type="PANTHER" id="PTHR14555:SF3">
    <property type="entry name" value="RABBD DOMAIN-CONTAINING PROTEIN"/>
    <property type="match status" value="1"/>
</dbReference>
<name>A0A8E0RPW2_9TREM</name>
<dbReference type="PANTHER" id="PTHR14555">
    <property type="entry name" value="MYELIN-ASSOCIATED OLIGODENDROCYTIC BASIC PROTEIN MOBP -RELATED"/>
    <property type="match status" value="1"/>
</dbReference>
<dbReference type="Pfam" id="PF02318">
    <property type="entry name" value="FYVE_2"/>
    <property type="match status" value="1"/>
</dbReference>
<dbReference type="InterPro" id="IPR010911">
    <property type="entry name" value="Rab_BD"/>
</dbReference>
<dbReference type="InterPro" id="IPR051745">
    <property type="entry name" value="Intracell_Transport_Effector"/>
</dbReference>
<dbReference type="InterPro" id="IPR036179">
    <property type="entry name" value="Ig-like_dom_sf"/>
</dbReference>
<protein>
    <submittedName>
        <fullName evidence="4">Rab effector MyRIP</fullName>
    </submittedName>
</protein>
<dbReference type="InterPro" id="IPR011011">
    <property type="entry name" value="Znf_FYVE_PHD"/>
</dbReference>
<organism evidence="4 5">
    <name type="scientific">Fasciolopsis buskii</name>
    <dbReference type="NCBI Taxonomy" id="27845"/>
    <lineage>
        <taxon>Eukaryota</taxon>
        <taxon>Metazoa</taxon>
        <taxon>Spiralia</taxon>
        <taxon>Lophotrochozoa</taxon>
        <taxon>Platyhelminthes</taxon>
        <taxon>Trematoda</taxon>
        <taxon>Digenea</taxon>
        <taxon>Plagiorchiida</taxon>
        <taxon>Echinostomata</taxon>
        <taxon>Echinostomatoidea</taxon>
        <taxon>Fasciolidae</taxon>
        <taxon>Fasciolopsis</taxon>
    </lineage>
</organism>
<dbReference type="GO" id="GO:0031267">
    <property type="term" value="F:small GTPase binding"/>
    <property type="evidence" value="ECO:0007669"/>
    <property type="project" value="InterPro"/>
</dbReference>
<dbReference type="EMBL" id="LUCM01007389">
    <property type="protein sequence ID" value="KAA0190064.1"/>
    <property type="molecule type" value="Genomic_DNA"/>
</dbReference>
<proteinExistence type="predicted"/>
<evidence type="ECO:0000256" key="1">
    <source>
        <dbReference type="SAM" id="MobiDB-lite"/>
    </source>
</evidence>
<feature type="domain" description="RabBD" evidence="3">
    <location>
        <begin position="69"/>
        <end position="189"/>
    </location>
</feature>
<feature type="compositionally biased region" description="Polar residues" evidence="1">
    <location>
        <begin position="37"/>
        <end position="60"/>
    </location>
</feature>
<feature type="region of interest" description="Disordered" evidence="1">
    <location>
        <begin position="1"/>
        <end position="60"/>
    </location>
</feature>
<dbReference type="OrthoDB" id="10072397at2759"/>
<dbReference type="InterPro" id="IPR013783">
    <property type="entry name" value="Ig-like_fold"/>
</dbReference>
<dbReference type="SUPFAM" id="SSF57903">
    <property type="entry name" value="FYVE/PHD zinc finger"/>
    <property type="match status" value="1"/>
</dbReference>
<evidence type="ECO:0000313" key="4">
    <source>
        <dbReference type="EMBL" id="KAA0190064.1"/>
    </source>
</evidence>
<dbReference type="GO" id="GO:0006886">
    <property type="term" value="P:intracellular protein transport"/>
    <property type="evidence" value="ECO:0007669"/>
    <property type="project" value="InterPro"/>
</dbReference>
<dbReference type="SMART" id="SM00409">
    <property type="entry name" value="IG"/>
    <property type="match status" value="2"/>
</dbReference>
<evidence type="ECO:0000313" key="5">
    <source>
        <dbReference type="Proteomes" id="UP000728185"/>
    </source>
</evidence>
<comment type="caution">
    <text evidence="4">The sequence shown here is derived from an EMBL/GenBank/DDBJ whole genome shotgun (WGS) entry which is preliminary data.</text>
</comment>
<dbReference type="GO" id="GO:0017022">
    <property type="term" value="F:myosin binding"/>
    <property type="evidence" value="ECO:0007669"/>
    <property type="project" value="TreeGrafter"/>
</dbReference>
<dbReference type="InterPro" id="IPR013083">
    <property type="entry name" value="Znf_RING/FYVE/PHD"/>
</dbReference>
<dbReference type="AlphaFoldDB" id="A0A8E0RPW2"/>
<feature type="domain" description="Ig-like" evidence="2">
    <location>
        <begin position="563"/>
        <end position="687"/>
    </location>
</feature>
<accession>A0A8E0RPW2</accession>
<gene>
    <name evidence="4" type="ORF">FBUS_02422</name>
</gene>
<dbReference type="Gene3D" id="3.30.40.10">
    <property type="entry name" value="Zinc/RING finger domain, C3HC4 (zinc finger)"/>
    <property type="match status" value="1"/>
</dbReference>
<dbReference type="Gene3D" id="2.60.40.10">
    <property type="entry name" value="Immunoglobulins"/>
    <property type="match status" value="2"/>
</dbReference>